<dbReference type="KEGG" id="vg:24606942"/>
<gene>
    <name evidence="1" type="ORF">CPT_Mater43</name>
</gene>
<protein>
    <submittedName>
        <fullName evidence="1">Uncharacterized protein</fullName>
    </submittedName>
</protein>
<dbReference type="RefSeq" id="YP_009151002.1">
    <property type="nucleotide sequence ID" value="NC_027366.1"/>
</dbReference>
<proteinExistence type="predicted"/>
<dbReference type="EMBL" id="KM236245">
    <property type="protein sequence ID" value="AIW03200.1"/>
    <property type="molecule type" value="Genomic_DNA"/>
</dbReference>
<reference evidence="1 2" key="1">
    <citation type="submission" date="2014-07" db="EMBL/GenBank/DDBJ databases">
        <title>Complete Genome of Bacillus megaterium Myophage Mater.</title>
        <authorList>
            <person name="Lancaster J.C."/>
            <person name="Hodde M.K."/>
            <person name="Hernandez A.C."/>
            <person name="Everett G.F.K."/>
        </authorList>
    </citation>
    <scope>NUCLEOTIDE SEQUENCE [LARGE SCALE GENOMIC DNA]</scope>
</reference>
<evidence type="ECO:0000313" key="2">
    <source>
        <dbReference type="Proteomes" id="UP000030206"/>
    </source>
</evidence>
<name>A0A0A0RMB6_9CAUD</name>
<organism evidence="1 2">
    <name type="scientific">Bacillus phage Mater</name>
    <dbReference type="NCBI Taxonomy" id="1540090"/>
    <lineage>
        <taxon>Viruses</taxon>
        <taxon>Duplodnaviria</taxon>
        <taxon>Heunggongvirae</taxon>
        <taxon>Uroviricota</taxon>
        <taxon>Caudoviricetes</taxon>
        <taxon>Herelleviridae</taxon>
        <taxon>Bastillevirinae</taxon>
        <taxon>Matervirus</taxon>
        <taxon>Matervirus mater</taxon>
    </lineage>
</organism>
<evidence type="ECO:0000313" key="1">
    <source>
        <dbReference type="EMBL" id="AIW03200.1"/>
    </source>
</evidence>
<dbReference type="Proteomes" id="UP000030206">
    <property type="component" value="Segment"/>
</dbReference>
<accession>A0A0A0RMB6</accession>
<keyword evidence="2" id="KW-1185">Reference proteome</keyword>
<dbReference type="GeneID" id="24606942"/>
<sequence length="87" mass="10321">MELYLVTELEFADDDFRDFRIIGVFDSEEAVAAAAKELGYQPKRRPYPYHNQYRSDVYVKDETSYSGFDLHLEVEELTLNDYIKRQS</sequence>